<dbReference type="InterPro" id="IPR040194">
    <property type="entry name" value="Cwf19-like"/>
</dbReference>
<evidence type="ECO:0000313" key="4">
    <source>
        <dbReference type="Proteomes" id="UP000663879"/>
    </source>
</evidence>
<comment type="caution">
    <text evidence="3">The sequence shown here is derived from an EMBL/GenBank/DDBJ whole genome shotgun (WGS) entry which is preliminary data.</text>
</comment>
<keyword evidence="1" id="KW-0175">Coiled coil</keyword>
<dbReference type="EMBL" id="CAJNOC010000432">
    <property type="protein sequence ID" value="CAF0760966.1"/>
    <property type="molecule type" value="Genomic_DNA"/>
</dbReference>
<dbReference type="CDD" id="cd07380">
    <property type="entry name" value="MPP_CWF19_N"/>
    <property type="match status" value="1"/>
</dbReference>
<dbReference type="Pfam" id="PF04677">
    <property type="entry name" value="CwfJ_C_1"/>
    <property type="match status" value="1"/>
</dbReference>
<dbReference type="InterPro" id="IPR036265">
    <property type="entry name" value="HIT-like_sf"/>
</dbReference>
<dbReference type="AlphaFoldDB" id="A0A813Q1V0"/>
<dbReference type="GO" id="GO:0071014">
    <property type="term" value="C:post-mRNA release spliceosomal complex"/>
    <property type="evidence" value="ECO:0007669"/>
    <property type="project" value="TreeGrafter"/>
</dbReference>
<dbReference type="OrthoDB" id="444325at2759"/>
<protein>
    <recommendedName>
        <fullName evidence="2">Cwf19-like C-terminal domain-containing protein</fullName>
    </recommendedName>
</protein>
<organism evidence="3 4">
    <name type="scientific">Brachionus calyciflorus</name>
    <dbReference type="NCBI Taxonomy" id="104777"/>
    <lineage>
        <taxon>Eukaryota</taxon>
        <taxon>Metazoa</taxon>
        <taxon>Spiralia</taxon>
        <taxon>Gnathifera</taxon>
        <taxon>Rotifera</taxon>
        <taxon>Eurotatoria</taxon>
        <taxon>Monogononta</taxon>
        <taxon>Pseudotrocha</taxon>
        <taxon>Ploima</taxon>
        <taxon>Brachionidae</taxon>
        <taxon>Brachionus</taxon>
    </lineage>
</organism>
<proteinExistence type="predicted"/>
<accession>A0A813Q1V0</accession>
<dbReference type="GO" id="GO:0061632">
    <property type="term" value="F:RNA lariat debranching enzyme activator activity"/>
    <property type="evidence" value="ECO:0007669"/>
    <property type="project" value="TreeGrafter"/>
</dbReference>
<sequence length="864" mass="101715">MSETERPLKILVSGDVEGKLNDLYSRVKSIQSKVGKFDLLFCVGEFFAENDEDNKEIEEYFSNPSSIPIQTYVLGPNHSSRYKYFYDKSGCDLCDDKIIYLGPKGSYSTVNGLNIVYLSGVENKREESNKRFKRSDESEPEELVEFDLKDIESIINNYEKRNPGECLDILLTNQWPKYIENLSNQKLDNDLKTDNFGSELISHLAVKLKPRYHFSASENFFFERIPYRNHQVLLEKEKHMTRFLALAKVNKSNKPKFLYAFNITPAKKMDYIELVRQTANPISSDNPFVSSLNLKNNDGSKYYAEHDVQPSLQYFYDAEYIEKMNREAEREMEKQKRKLEAMQKSEQEPCWFCLGGSKIERQYIVSVGDKCYLAYAKGAINKDNLLIIPIEHVQSTVQADVDLLNEITKFKVALTNYFRSKNKCVLFYERNFRTKHMQIQVYAIRADKSYLLKDAFLSMAGDQNVYLNEIPEMTNLKQILQPNQPYYYLELPKEETETKSKDVLSMERFLCEIRGGFPINFGRDVMASELLLNCTDRIDWKECVLSPEEEKKIFKSDQSKYVILSSSINDLQTHFYTFYLPIVCIAWRNLNYEPIVFLVSSDYSNNNPLVKISVKYLERLGVKIIKVDSVKSYELTTSKLSRLFSGLLDYKLIMDNDYVITSDSDLIPIKKEYYQVRNFDDITVWNSECCGYFTHKNESIKMYPVSHIGMKKSNWKKVMNLDESIQFDLKKINSKLVLNKVMEVFKDVNLIRQNFLARDANIWFLDQKMISYMIKKFINENINVKISEIEFNGTRLDRKYDSNMKIWKEKTSEIIDFHLYHEDLKFKWSELEDFINILFSDFKSDKVLILNYLTEYRKIYYEIN</sequence>
<dbReference type="PANTHER" id="PTHR12072">
    <property type="entry name" value="CWF19, CELL CYCLE CONTROL PROTEIN"/>
    <property type="match status" value="1"/>
</dbReference>
<gene>
    <name evidence="3" type="ORF">OXX778_LOCUS4428</name>
</gene>
<dbReference type="SUPFAM" id="SSF54197">
    <property type="entry name" value="HIT-like"/>
    <property type="match status" value="1"/>
</dbReference>
<evidence type="ECO:0000259" key="2">
    <source>
        <dbReference type="Pfam" id="PF04677"/>
    </source>
</evidence>
<evidence type="ECO:0000313" key="3">
    <source>
        <dbReference type="EMBL" id="CAF0760966.1"/>
    </source>
</evidence>
<reference evidence="3" key="1">
    <citation type="submission" date="2021-02" db="EMBL/GenBank/DDBJ databases">
        <authorList>
            <person name="Nowell W R."/>
        </authorList>
    </citation>
    <scope>NUCLEOTIDE SEQUENCE</scope>
    <source>
        <strain evidence="3">Ploen Becks lab</strain>
    </source>
</reference>
<name>A0A813Q1V0_9BILA</name>
<feature type="coiled-coil region" evidence="1">
    <location>
        <begin position="318"/>
        <end position="348"/>
    </location>
</feature>
<evidence type="ECO:0000256" key="1">
    <source>
        <dbReference type="SAM" id="Coils"/>
    </source>
</evidence>
<feature type="domain" description="Cwf19-like C-terminal" evidence="2">
    <location>
        <begin position="343"/>
        <end position="453"/>
    </location>
</feature>
<dbReference type="GO" id="GO:0000398">
    <property type="term" value="P:mRNA splicing, via spliceosome"/>
    <property type="evidence" value="ECO:0007669"/>
    <property type="project" value="TreeGrafter"/>
</dbReference>
<dbReference type="Proteomes" id="UP000663879">
    <property type="component" value="Unassembled WGS sequence"/>
</dbReference>
<keyword evidence="4" id="KW-1185">Reference proteome</keyword>
<dbReference type="PANTHER" id="PTHR12072:SF4">
    <property type="entry name" value="CWF19-LIKE PROTEIN 1"/>
    <property type="match status" value="1"/>
</dbReference>
<dbReference type="InterPro" id="IPR006768">
    <property type="entry name" value="Cwf19-like_C_dom-1"/>
</dbReference>